<proteinExistence type="inferred from homology"/>
<keyword evidence="3 5" id="KW-0418">Kinase</keyword>
<dbReference type="GO" id="GO:0005524">
    <property type="term" value="F:ATP binding"/>
    <property type="evidence" value="ECO:0007669"/>
    <property type="project" value="UniProtKB-KW"/>
</dbReference>
<keyword evidence="5" id="KW-0963">Cytoplasm</keyword>
<keyword evidence="4 5" id="KW-0067">ATP-binding</keyword>
<gene>
    <name evidence="5" type="primary">ackA</name>
    <name evidence="7" type="ORF">DSOUD_1407</name>
</gene>
<comment type="function">
    <text evidence="5">Catalyzes the formation of acetyl phosphate from acetate and ATP. Can also catalyze the reverse reaction.</text>
</comment>
<comment type="subunit">
    <text evidence="5">Homodimer.</text>
</comment>
<dbReference type="InterPro" id="IPR004372">
    <property type="entry name" value="Ac/propionate_kinase"/>
</dbReference>
<dbReference type="Proteomes" id="UP000057158">
    <property type="component" value="Chromosome"/>
</dbReference>
<dbReference type="UniPathway" id="UPA00340">
    <property type="reaction ID" value="UER00458"/>
</dbReference>
<dbReference type="EC" id="2.7.2.1" evidence="5"/>
<dbReference type="GO" id="GO:0006083">
    <property type="term" value="P:acetate metabolic process"/>
    <property type="evidence" value="ECO:0007669"/>
    <property type="project" value="TreeGrafter"/>
</dbReference>
<dbReference type="GO" id="GO:0008776">
    <property type="term" value="F:acetate kinase activity"/>
    <property type="evidence" value="ECO:0007669"/>
    <property type="project" value="UniProtKB-UniRule"/>
</dbReference>
<evidence type="ECO:0000256" key="3">
    <source>
        <dbReference type="ARBA" id="ARBA00022777"/>
    </source>
</evidence>
<dbReference type="GO" id="GO:0005737">
    <property type="term" value="C:cytoplasm"/>
    <property type="evidence" value="ECO:0007669"/>
    <property type="project" value="UniProtKB-SubCell"/>
</dbReference>
<dbReference type="PATRIC" id="fig|1603606.3.peg.1535"/>
<dbReference type="STRING" id="1603606.DSOUD_1407"/>
<comment type="caution">
    <text evidence="5">Lacks conserved residue(s) required for the propagation of feature annotation.</text>
</comment>
<evidence type="ECO:0000256" key="5">
    <source>
        <dbReference type="HAMAP-Rule" id="MF_00020"/>
    </source>
</evidence>
<comment type="subcellular location">
    <subcellularLocation>
        <location evidence="5">Cytoplasm</location>
    </subcellularLocation>
</comment>
<dbReference type="PANTHER" id="PTHR21060">
    <property type="entry name" value="ACETATE KINASE"/>
    <property type="match status" value="1"/>
</dbReference>
<evidence type="ECO:0000313" key="8">
    <source>
        <dbReference type="Proteomes" id="UP000057158"/>
    </source>
</evidence>
<reference evidence="7 8" key="1">
    <citation type="submission" date="2015-07" db="EMBL/GenBank/DDBJ databases">
        <title>Isolation and Genomic Characterization of a Novel Halophilic Metal-Reducing Deltaproteobacterium from the Deep Subsurface.</title>
        <authorList>
            <person name="Badalamenti J.P."/>
            <person name="Summers Z.M."/>
            <person name="Gralnick J.A."/>
            <person name="Bond D.R."/>
        </authorList>
    </citation>
    <scope>NUCLEOTIDE SEQUENCE [LARGE SCALE GENOMIC DNA]</scope>
    <source>
        <strain evidence="7 8">WTL</strain>
    </source>
</reference>
<feature type="binding site" evidence="5">
    <location>
        <position position="387"/>
    </location>
    <ligand>
        <name>Mg(2+)</name>
        <dbReference type="ChEBI" id="CHEBI:18420"/>
    </ligand>
</feature>
<dbReference type="EMBL" id="CP010802">
    <property type="protein sequence ID" value="ALC16186.1"/>
    <property type="molecule type" value="Genomic_DNA"/>
</dbReference>
<dbReference type="InterPro" id="IPR000890">
    <property type="entry name" value="Aliphatic_acid_kin_short-chain"/>
</dbReference>
<dbReference type="OrthoDB" id="9802453at2"/>
<accession>A0A0M5IN47</accession>
<dbReference type="SUPFAM" id="SSF53067">
    <property type="entry name" value="Actin-like ATPase domain"/>
    <property type="match status" value="2"/>
</dbReference>
<keyword evidence="2 5" id="KW-0547">Nucleotide-binding</keyword>
<dbReference type="PIRSF" id="PIRSF000722">
    <property type="entry name" value="Acetate_prop_kin"/>
    <property type="match status" value="1"/>
</dbReference>
<comment type="catalytic activity">
    <reaction evidence="5">
        <text>acetate + ATP = acetyl phosphate + ADP</text>
        <dbReference type="Rhea" id="RHEA:11352"/>
        <dbReference type="ChEBI" id="CHEBI:22191"/>
        <dbReference type="ChEBI" id="CHEBI:30089"/>
        <dbReference type="ChEBI" id="CHEBI:30616"/>
        <dbReference type="ChEBI" id="CHEBI:456216"/>
        <dbReference type="EC" id="2.7.2.1"/>
    </reaction>
</comment>
<comment type="cofactor">
    <cofactor evidence="5">
        <name>Mg(2+)</name>
        <dbReference type="ChEBI" id="CHEBI:18420"/>
    </cofactor>
    <cofactor evidence="5">
        <name>Mn(2+)</name>
        <dbReference type="ChEBI" id="CHEBI:29035"/>
    </cofactor>
    <text evidence="5">Mg(2+). Can also accept Mn(2+).</text>
</comment>
<dbReference type="Pfam" id="PF00871">
    <property type="entry name" value="Acetate_kinase"/>
    <property type="match status" value="1"/>
</dbReference>
<dbReference type="RefSeq" id="WP_053550323.1">
    <property type="nucleotide sequence ID" value="NZ_CP010802.1"/>
</dbReference>
<protein>
    <recommendedName>
        <fullName evidence="5">Acetate kinase</fullName>
        <ecNumber evidence="5">2.7.2.1</ecNumber>
    </recommendedName>
    <alternativeName>
        <fullName evidence="5">Acetokinase</fullName>
    </alternativeName>
</protein>
<feature type="site" description="Transition state stabilizer" evidence="5">
    <location>
        <position position="180"/>
    </location>
</feature>
<dbReference type="Gene3D" id="3.30.420.40">
    <property type="match status" value="2"/>
</dbReference>
<keyword evidence="8" id="KW-1185">Reference proteome</keyword>
<dbReference type="InterPro" id="IPR043129">
    <property type="entry name" value="ATPase_NBD"/>
</dbReference>
<evidence type="ECO:0000256" key="1">
    <source>
        <dbReference type="ARBA" id="ARBA00022679"/>
    </source>
</evidence>
<comment type="pathway">
    <text evidence="5">Metabolic intermediate biosynthesis; acetyl-CoA biosynthesis; acetyl-CoA from acetate: step 1/2.</text>
</comment>
<dbReference type="PANTHER" id="PTHR21060:SF15">
    <property type="entry name" value="ACETATE KINASE-RELATED"/>
    <property type="match status" value="1"/>
</dbReference>
<dbReference type="CDD" id="cd24010">
    <property type="entry name" value="ASKHA_NBD_AcK_PK"/>
    <property type="match status" value="1"/>
</dbReference>
<keyword evidence="5" id="KW-0460">Magnesium</keyword>
<keyword evidence="5" id="KW-0479">Metal-binding</keyword>
<organism evidence="7 8">
    <name type="scientific">Desulfuromonas soudanensis</name>
    <dbReference type="NCBI Taxonomy" id="1603606"/>
    <lineage>
        <taxon>Bacteria</taxon>
        <taxon>Pseudomonadati</taxon>
        <taxon>Thermodesulfobacteriota</taxon>
        <taxon>Desulfuromonadia</taxon>
        <taxon>Desulfuromonadales</taxon>
        <taxon>Desulfuromonadaceae</taxon>
        <taxon>Desulfuromonas</taxon>
    </lineage>
</organism>
<sequence length="430" mass="46211">MVILTLNCRTQSLTCVLFDWKKQHLLGKGSVDGIGTPLATASFARSDGRLMSRSAPCPDHRSGLALILSLLTDPAAGPLDGPDGIAAIGHRVVHGGERFSRSVLIDRDVIDAIRSYEHLAPRYNRPNLAGVEAGLDLLPKIPQIAVFDTSFHQSMPAHAFIYPVPYSWYQKLGVRRYGFHGTSHLYLAKRASALLGKPPAECNLITVHVDRGISLCAIKNGASIDTSMGMTPIEGALMESRCGDIDPGIPSFLMDQEGLSPAAMTGILNERSGLFGITGTAVSRRSVLAQAAQGEARCLLAVEMEAYRLKKYIGGYLAAVGRPDAIVFTSGHGLLEAGVRERVLDTLGSLGIRLDPVRNRAPETVDQEVLVSAEGSSVRIYVVPTHEELVFAADAAALLQGTLADHLDHDYPFARADFPAYPANWRPAEG</sequence>
<feature type="site" description="Transition state stabilizer" evidence="5">
    <location>
        <position position="241"/>
    </location>
</feature>
<evidence type="ECO:0000256" key="4">
    <source>
        <dbReference type="ARBA" id="ARBA00022840"/>
    </source>
</evidence>
<feature type="binding site" evidence="5">
    <location>
        <position position="7"/>
    </location>
    <ligand>
        <name>Mg(2+)</name>
        <dbReference type="ChEBI" id="CHEBI:18420"/>
    </ligand>
</feature>
<feature type="active site" description="Proton donor/acceptor" evidence="5">
    <location>
        <position position="148"/>
    </location>
</feature>
<evidence type="ECO:0000256" key="2">
    <source>
        <dbReference type="ARBA" id="ARBA00022741"/>
    </source>
</evidence>
<dbReference type="PRINTS" id="PR00471">
    <property type="entry name" value="ACETATEKNASE"/>
</dbReference>
<dbReference type="KEGG" id="des:DSOUD_1407"/>
<comment type="similarity">
    <text evidence="5 6">Belongs to the acetokinase family.</text>
</comment>
<dbReference type="NCBIfam" id="TIGR00016">
    <property type="entry name" value="ackA"/>
    <property type="match status" value="1"/>
</dbReference>
<feature type="binding site" evidence="5">
    <location>
        <position position="91"/>
    </location>
    <ligand>
        <name>substrate</name>
    </ligand>
</feature>
<dbReference type="GO" id="GO:0000287">
    <property type="term" value="F:magnesium ion binding"/>
    <property type="evidence" value="ECO:0007669"/>
    <property type="project" value="UniProtKB-UniRule"/>
</dbReference>
<dbReference type="AlphaFoldDB" id="A0A0M5IN47"/>
<evidence type="ECO:0000313" key="7">
    <source>
        <dbReference type="EMBL" id="ALC16186.1"/>
    </source>
</evidence>
<dbReference type="HAMAP" id="MF_00020">
    <property type="entry name" value="Acetate_kinase"/>
    <property type="match status" value="1"/>
</dbReference>
<evidence type="ECO:0000256" key="6">
    <source>
        <dbReference type="RuleBase" id="RU003835"/>
    </source>
</evidence>
<dbReference type="GO" id="GO:0006085">
    <property type="term" value="P:acetyl-CoA biosynthetic process"/>
    <property type="evidence" value="ECO:0007669"/>
    <property type="project" value="UniProtKB-UniRule"/>
</dbReference>
<keyword evidence="1 5" id="KW-0808">Transferase</keyword>
<name>A0A0M5IN47_9BACT</name>